<dbReference type="InterPro" id="IPR002401">
    <property type="entry name" value="Cyt_P450_E_grp-I"/>
</dbReference>
<evidence type="ECO:0008006" key="17">
    <source>
        <dbReference type="Google" id="ProtNLM"/>
    </source>
</evidence>
<sequence>MWFEILILPAVYFLVVFYRWGTKNHDFFKKRNIPYEKPSFIFGGGAEMIFRKKSVVQVQHEIHNRHNGMAYGAFDNREPILMLKDPQLIKQIMIKDFDHFVNRRRFFNDMENLFSSSILMMENEKWRDMRSTLSPAFTGSKMRQMFQLVLQTLDEAMKYLEERSKETANTAEGFELDVKEFTTRLMNGVIASTAFGLEANSFKDEGNEFYKRAKKAVSFTPAQQIKAIFAMFLPKVAKLLGIKVFDKEFSKYFMHLVLDTMKYRQENKIRRADMIDLLMEAKGMIPSDTPKTKQHIWSDLEIVAQCFLFFFAALEPLSTAMSFAVRELLEYPNVQEKLHEKIRSYNEQLEGKEVTYESLQKMPYLEMVISEILRKWPVTLAVDRTCTKDFSYESPETGERIEIFKGDLVRASMIAIHRDAKNFENPDNLDPERFSEENKSQIDSGLYLPFGLGPRNCIGNRFALLVLKAFLYNLILHYRLEPSAKTCLPTIMDKKTFQLKPVGGFWAQFIPRAYGAFDNRDPTLMLKDPQLIKQIMVKDFDHFVNRRKFFTDTENLFSSSILMMENEKWRDMRSTLSPAFTGSKMRQMFQLVLQTLDEAMKHLEERSKEVANAAEGFELDVKDFTTRLMNGVIASTAFGLEANSFKDEGNEFYKRAKNAVSFTPAQQIRVIFAMILPKVAKFLGIKVFDEEFSKYFMKLVLDTMKYRQENKIQRADMIDLLMEAKGMIPGDTPKARQHNWSDVEIVAQCFVFFFAALEPVSTTMSFAVRELLEYPNVQEKLYEEIKNYDEQLEGKQVTYELLQKMPYMEMVIAEVLRKWPVTLVVDRTCTKDFIYESPETGERVEVLKGDFVRASLIAIQRDGKNFENPDVLDPERFSEENKSQIDSGLYLPFGLGPRNCIGNRFALLVLKAFLYNLVLHYRLEPSSQTCLPTVVDKKTFQLRPVGGFWAQFIPRA</sequence>
<dbReference type="GO" id="GO:0004497">
    <property type="term" value="F:monooxygenase activity"/>
    <property type="evidence" value="ECO:0007669"/>
    <property type="project" value="UniProtKB-KW"/>
</dbReference>
<evidence type="ECO:0000256" key="2">
    <source>
        <dbReference type="ARBA" id="ARBA00003690"/>
    </source>
</evidence>
<evidence type="ECO:0000256" key="9">
    <source>
        <dbReference type="ARBA" id="ARBA00022848"/>
    </source>
</evidence>
<dbReference type="Pfam" id="PF00067">
    <property type="entry name" value="p450"/>
    <property type="match status" value="2"/>
</dbReference>
<dbReference type="STRING" id="35570.A0A1I8PKE0"/>
<keyword evidence="14" id="KW-0812">Transmembrane</keyword>
<keyword evidence="7" id="KW-0479">Metal-binding</keyword>
<dbReference type="PROSITE" id="PS00086">
    <property type="entry name" value="CYTOCHROME_P450"/>
    <property type="match status" value="2"/>
</dbReference>
<keyword evidence="6" id="KW-0349">Heme</keyword>
<evidence type="ECO:0000256" key="12">
    <source>
        <dbReference type="ARBA" id="ARBA00023033"/>
    </source>
</evidence>
<evidence type="ECO:0000256" key="11">
    <source>
        <dbReference type="ARBA" id="ARBA00023004"/>
    </source>
</evidence>
<gene>
    <name evidence="15" type="primary">106083110</name>
</gene>
<keyword evidence="16" id="KW-1185">Reference proteome</keyword>
<dbReference type="GO" id="GO:0005789">
    <property type="term" value="C:endoplasmic reticulum membrane"/>
    <property type="evidence" value="ECO:0007669"/>
    <property type="project" value="UniProtKB-SubCell"/>
</dbReference>
<evidence type="ECO:0000256" key="8">
    <source>
        <dbReference type="ARBA" id="ARBA00022824"/>
    </source>
</evidence>
<evidence type="ECO:0000256" key="14">
    <source>
        <dbReference type="SAM" id="Phobius"/>
    </source>
</evidence>
<evidence type="ECO:0000256" key="13">
    <source>
        <dbReference type="ARBA" id="ARBA00023136"/>
    </source>
</evidence>
<organism evidence="15 16">
    <name type="scientific">Stomoxys calcitrans</name>
    <name type="common">Stable fly</name>
    <name type="synonym">Conops calcitrans</name>
    <dbReference type="NCBI Taxonomy" id="35570"/>
    <lineage>
        <taxon>Eukaryota</taxon>
        <taxon>Metazoa</taxon>
        <taxon>Ecdysozoa</taxon>
        <taxon>Arthropoda</taxon>
        <taxon>Hexapoda</taxon>
        <taxon>Insecta</taxon>
        <taxon>Pterygota</taxon>
        <taxon>Neoptera</taxon>
        <taxon>Endopterygota</taxon>
        <taxon>Diptera</taxon>
        <taxon>Brachycera</taxon>
        <taxon>Muscomorpha</taxon>
        <taxon>Muscoidea</taxon>
        <taxon>Muscidae</taxon>
        <taxon>Stomoxys</taxon>
    </lineage>
</organism>
<comment type="similarity">
    <text evidence="5">Belongs to the cytochrome P450 family.</text>
</comment>
<dbReference type="GO" id="GO:0020037">
    <property type="term" value="F:heme binding"/>
    <property type="evidence" value="ECO:0007669"/>
    <property type="project" value="InterPro"/>
</dbReference>
<evidence type="ECO:0000256" key="4">
    <source>
        <dbReference type="ARBA" id="ARBA00004406"/>
    </source>
</evidence>
<keyword evidence="8" id="KW-0256">Endoplasmic reticulum</keyword>
<dbReference type="InterPro" id="IPR001128">
    <property type="entry name" value="Cyt_P450"/>
</dbReference>
<comment type="subcellular location">
    <subcellularLocation>
        <location evidence="4">Endoplasmic reticulum membrane</location>
        <topology evidence="4">Peripheral membrane protein</topology>
    </subcellularLocation>
    <subcellularLocation>
        <location evidence="3">Microsome membrane</location>
        <topology evidence="3">Peripheral membrane protein</topology>
    </subcellularLocation>
</comment>
<comment type="function">
    <text evidence="2">May be involved in the metabolism of insect hormones and in the breakdown of synthetic insecticides.</text>
</comment>
<keyword evidence="13 14" id="KW-0472">Membrane</keyword>
<keyword evidence="10" id="KW-0560">Oxidoreductase</keyword>
<dbReference type="InterPro" id="IPR017972">
    <property type="entry name" value="Cyt_P450_CS"/>
</dbReference>
<dbReference type="InterPro" id="IPR050476">
    <property type="entry name" value="Insect_CytP450_Detox"/>
</dbReference>
<keyword evidence="9" id="KW-0492">Microsome</keyword>
<dbReference type="KEGG" id="scac:106083110"/>
<dbReference type="GO" id="GO:0016705">
    <property type="term" value="F:oxidoreductase activity, acting on paired donors, with incorporation or reduction of molecular oxygen"/>
    <property type="evidence" value="ECO:0007669"/>
    <property type="project" value="InterPro"/>
</dbReference>
<dbReference type="OrthoDB" id="2789670at2759"/>
<evidence type="ECO:0000256" key="10">
    <source>
        <dbReference type="ARBA" id="ARBA00023002"/>
    </source>
</evidence>
<keyword evidence="12" id="KW-0503">Monooxygenase</keyword>
<name>A0A1I8PKE0_STOCA</name>
<dbReference type="PRINTS" id="PR00463">
    <property type="entry name" value="EP450I"/>
</dbReference>
<dbReference type="EnsemblMetazoa" id="SCAU008866-RA">
    <property type="protein sequence ID" value="SCAU008866-PA"/>
    <property type="gene ID" value="SCAU008866"/>
</dbReference>
<dbReference type="PANTHER" id="PTHR24292">
    <property type="entry name" value="CYTOCHROME P450"/>
    <property type="match status" value="1"/>
</dbReference>
<feature type="transmembrane region" description="Helical" evidence="14">
    <location>
        <begin position="6"/>
        <end position="22"/>
    </location>
</feature>
<keyword evidence="14" id="KW-1133">Transmembrane helix</keyword>
<evidence type="ECO:0000256" key="6">
    <source>
        <dbReference type="ARBA" id="ARBA00022617"/>
    </source>
</evidence>
<keyword evidence="11" id="KW-0408">Iron</keyword>
<dbReference type="Proteomes" id="UP000095300">
    <property type="component" value="Unassembled WGS sequence"/>
</dbReference>
<dbReference type="PANTHER" id="PTHR24292:SF54">
    <property type="entry name" value="CYP9F3-RELATED"/>
    <property type="match status" value="1"/>
</dbReference>
<dbReference type="VEuPathDB" id="VectorBase:SCAU008866"/>
<evidence type="ECO:0000256" key="3">
    <source>
        <dbReference type="ARBA" id="ARBA00004174"/>
    </source>
</evidence>
<dbReference type="CDD" id="cd11056">
    <property type="entry name" value="CYP6-like"/>
    <property type="match status" value="2"/>
</dbReference>
<dbReference type="SUPFAM" id="SSF48264">
    <property type="entry name" value="Cytochrome P450"/>
    <property type="match status" value="2"/>
</dbReference>
<accession>A0A1I8PKE0</accession>
<protein>
    <recommendedName>
        <fullName evidence="17">Cytochrome P450</fullName>
    </recommendedName>
</protein>
<dbReference type="FunFam" id="1.10.630.10:FF:000042">
    <property type="entry name" value="Cytochrome P450"/>
    <property type="match status" value="2"/>
</dbReference>
<dbReference type="AlphaFoldDB" id="A0A1I8PKE0"/>
<proteinExistence type="inferred from homology"/>
<evidence type="ECO:0000313" key="15">
    <source>
        <dbReference type="EnsemblMetazoa" id="SCAU008866-PA"/>
    </source>
</evidence>
<dbReference type="PRINTS" id="PR00385">
    <property type="entry name" value="P450"/>
</dbReference>
<evidence type="ECO:0000256" key="1">
    <source>
        <dbReference type="ARBA" id="ARBA00001971"/>
    </source>
</evidence>
<dbReference type="InterPro" id="IPR036396">
    <property type="entry name" value="Cyt_P450_sf"/>
</dbReference>
<dbReference type="Gene3D" id="1.10.630.10">
    <property type="entry name" value="Cytochrome P450"/>
    <property type="match status" value="2"/>
</dbReference>
<evidence type="ECO:0000256" key="5">
    <source>
        <dbReference type="ARBA" id="ARBA00010617"/>
    </source>
</evidence>
<dbReference type="GO" id="GO:0005506">
    <property type="term" value="F:iron ion binding"/>
    <property type="evidence" value="ECO:0007669"/>
    <property type="project" value="InterPro"/>
</dbReference>
<reference evidence="15" key="1">
    <citation type="submission" date="2020-05" db="UniProtKB">
        <authorList>
            <consortium name="EnsemblMetazoa"/>
        </authorList>
    </citation>
    <scope>IDENTIFICATION</scope>
    <source>
        <strain evidence="15">USDA</strain>
    </source>
</reference>
<evidence type="ECO:0000256" key="7">
    <source>
        <dbReference type="ARBA" id="ARBA00022723"/>
    </source>
</evidence>
<evidence type="ECO:0000313" key="16">
    <source>
        <dbReference type="Proteomes" id="UP000095300"/>
    </source>
</evidence>
<comment type="cofactor">
    <cofactor evidence="1">
        <name>heme</name>
        <dbReference type="ChEBI" id="CHEBI:30413"/>
    </cofactor>
</comment>